<keyword evidence="3" id="KW-1003">Cell membrane</keyword>
<evidence type="ECO:0000256" key="1">
    <source>
        <dbReference type="ARBA" id="ARBA00004236"/>
    </source>
</evidence>
<dbReference type="SUPFAM" id="SSF53850">
    <property type="entry name" value="Periplasmic binding protein-like II"/>
    <property type="match status" value="2"/>
</dbReference>
<gene>
    <name evidence="7" type="ORF">J2Z64_000016</name>
</gene>
<dbReference type="GO" id="GO:0015871">
    <property type="term" value="P:choline transport"/>
    <property type="evidence" value="ECO:0007669"/>
    <property type="project" value="TreeGrafter"/>
</dbReference>
<dbReference type="GO" id="GO:0015226">
    <property type="term" value="F:carnitine transmembrane transporter activity"/>
    <property type="evidence" value="ECO:0007669"/>
    <property type="project" value="TreeGrafter"/>
</dbReference>
<evidence type="ECO:0000256" key="2">
    <source>
        <dbReference type="ARBA" id="ARBA00022448"/>
    </source>
</evidence>
<dbReference type="Proteomes" id="UP001138793">
    <property type="component" value="Unassembled WGS sequence"/>
</dbReference>
<proteinExistence type="predicted"/>
<accession>A0A9X1CD44</accession>
<dbReference type="InterPro" id="IPR007210">
    <property type="entry name" value="ABC_Gly_betaine_transp_sub-bd"/>
</dbReference>
<keyword evidence="8" id="KW-1185">Reference proteome</keyword>
<dbReference type="GO" id="GO:0005275">
    <property type="term" value="F:amine transmembrane transporter activity"/>
    <property type="evidence" value="ECO:0007669"/>
    <property type="project" value="TreeGrafter"/>
</dbReference>
<feature type="signal peptide" evidence="5">
    <location>
        <begin position="1"/>
        <end position="21"/>
    </location>
</feature>
<evidence type="ECO:0000313" key="8">
    <source>
        <dbReference type="Proteomes" id="UP001138793"/>
    </source>
</evidence>
<keyword evidence="4" id="KW-0472">Membrane</keyword>
<feature type="domain" description="ABC-type glycine betaine transport system substrate-binding" evidence="6">
    <location>
        <begin position="197"/>
        <end position="296"/>
    </location>
</feature>
<dbReference type="PROSITE" id="PS51257">
    <property type="entry name" value="PROKAR_LIPOPROTEIN"/>
    <property type="match status" value="1"/>
</dbReference>
<organism evidence="7 8">
    <name type="scientific">Oceanobacillus polygoni</name>
    <dbReference type="NCBI Taxonomy" id="1235259"/>
    <lineage>
        <taxon>Bacteria</taxon>
        <taxon>Bacillati</taxon>
        <taxon>Bacillota</taxon>
        <taxon>Bacilli</taxon>
        <taxon>Bacillales</taxon>
        <taxon>Bacillaceae</taxon>
        <taxon>Oceanobacillus</taxon>
    </lineage>
</organism>
<comment type="caution">
    <text evidence="7">The sequence shown here is derived from an EMBL/GenBank/DDBJ whole genome shotgun (WGS) entry which is preliminary data.</text>
</comment>
<evidence type="ECO:0000259" key="6">
    <source>
        <dbReference type="Pfam" id="PF04069"/>
    </source>
</evidence>
<evidence type="ECO:0000256" key="4">
    <source>
        <dbReference type="ARBA" id="ARBA00023136"/>
    </source>
</evidence>
<evidence type="ECO:0000256" key="3">
    <source>
        <dbReference type="ARBA" id="ARBA00022475"/>
    </source>
</evidence>
<dbReference type="AlphaFoldDB" id="A0A9X1CD44"/>
<dbReference type="RefSeq" id="WP_149474155.1">
    <property type="nucleotide sequence ID" value="NZ_JAGGMB010000001.1"/>
</dbReference>
<dbReference type="PANTHER" id="PTHR47737">
    <property type="entry name" value="GLYCINE BETAINE/PROLINE BETAINE TRANSPORT SYSTEM PERMEASE PROTEIN PROW"/>
    <property type="match status" value="1"/>
</dbReference>
<feature type="chain" id="PRO_5040762597" evidence="5">
    <location>
        <begin position="22"/>
        <end position="299"/>
    </location>
</feature>
<dbReference type="GO" id="GO:0031460">
    <property type="term" value="P:glycine betaine transport"/>
    <property type="evidence" value="ECO:0007669"/>
    <property type="project" value="TreeGrafter"/>
</dbReference>
<keyword evidence="2" id="KW-0813">Transport</keyword>
<dbReference type="OrthoDB" id="9787902at2"/>
<evidence type="ECO:0000256" key="5">
    <source>
        <dbReference type="SAM" id="SignalP"/>
    </source>
</evidence>
<dbReference type="Pfam" id="PF04069">
    <property type="entry name" value="OpuAC"/>
    <property type="match status" value="2"/>
</dbReference>
<evidence type="ECO:0000313" key="7">
    <source>
        <dbReference type="EMBL" id="MBP2075805.1"/>
    </source>
</evidence>
<dbReference type="PANTHER" id="PTHR47737:SF1">
    <property type="entry name" value="GLYCINE BETAINE_PROLINE BETAINE TRANSPORT SYSTEM PERMEASE PROTEIN PROW"/>
    <property type="match status" value="1"/>
</dbReference>
<dbReference type="GO" id="GO:0043190">
    <property type="term" value="C:ATP-binding cassette (ABC) transporter complex"/>
    <property type="evidence" value="ECO:0007669"/>
    <property type="project" value="InterPro"/>
</dbReference>
<sequence>MSSIVKKGIAFISISILLILAACQGDTDNNNSEEDNAAADISEIVGIEPGSGTMNIAEETVEAYNLDLDLLPSTEPAMITELQRAIENEEPIVVTLWQPHWMFSEYDLKFLEDPQGTLGESENIHTMVRQGLEDEHPSAYKLLDNFYWEVPDMNEVMAKFGQNEDVEPREAAEEWIQDNRDKVDAWTEGIEPVENETIELAYVNWDTELSSTNVVALVLEELGYTVELTPLDMGIAFESLSVGEVDGMLIAWLPVGAASYAEQYQDEIVDLGPSLEGAQQGFVVPEYMEIDSIEDLPTK</sequence>
<comment type="subcellular location">
    <subcellularLocation>
        <location evidence="1">Cell membrane</location>
    </subcellularLocation>
</comment>
<name>A0A9X1CD44_9BACI</name>
<reference evidence="7" key="1">
    <citation type="submission" date="2021-03" db="EMBL/GenBank/DDBJ databases">
        <title>Genomic Encyclopedia of Type Strains, Phase IV (KMG-IV): sequencing the most valuable type-strain genomes for metagenomic binning, comparative biology and taxonomic classification.</title>
        <authorList>
            <person name="Goeker M."/>
        </authorList>
    </citation>
    <scope>NUCLEOTIDE SEQUENCE</scope>
    <source>
        <strain evidence="7">DSM 107338</strain>
    </source>
</reference>
<dbReference type="Gene3D" id="3.10.105.10">
    <property type="entry name" value="Dipeptide-binding Protein, Domain 3"/>
    <property type="match status" value="1"/>
</dbReference>
<dbReference type="EMBL" id="JAGGMB010000001">
    <property type="protein sequence ID" value="MBP2075805.1"/>
    <property type="molecule type" value="Genomic_DNA"/>
</dbReference>
<feature type="domain" description="ABC-type glycine betaine transport system substrate-binding" evidence="6">
    <location>
        <begin position="38"/>
        <end position="177"/>
    </location>
</feature>
<protein>
    <submittedName>
        <fullName evidence="7">Glycine betaine/proline transport system substrate-binding protein</fullName>
    </submittedName>
</protein>
<dbReference type="Gene3D" id="3.40.190.100">
    <property type="entry name" value="Glycine betaine-binding periplasmic protein, domain 2"/>
    <property type="match status" value="1"/>
</dbReference>
<keyword evidence="5" id="KW-0732">Signal</keyword>